<keyword evidence="2" id="KW-1185">Reference proteome</keyword>
<protein>
    <submittedName>
        <fullName evidence="1">Uncharacterized protein</fullName>
    </submittedName>
</protein>
<geneLocation type="plasmid" evidence="1 2">
    <name>pHALXA03</name>
</geneLocation>
<keyword evidence="1" id="KW-0614">Plasmid</keyword>
<dbReference type="RefSeq" id="WP_013876049.1">
    <property type="nucleotide sequence ID" value="NC_015659.1"/>
</dbReference>
<evidence type="ECO:0000313" key="1">
    <source>
        <dbReference type="EMBL" id="AEH39511.1"/>
    </source>
</evidence>
<organism evidence="1 2">
    <name type="scientific">Halopiger xanaduensis (strain DSM 18323 / JCM 14033 / SH-6)</name>
    <dbReference type="NCBI Taxonomy" id="797210"/>
    <lineage>
        <taxon>Archaea</taxon>
        <taxon>Methanobacteriati</taxon>
        <taxon>Methanobacteriota</taxon>
        <taxon>Stenosarchaea group</taxon>
        <taxon>Halobacteria</taxon>
        <taxon>Halobacteriales</taxon>
        <taxon>Natrialbaceae</taxon>
        <taxon>Halopiger</taxon>
    </lineage>
</organism>
<proteinExistence type="predicted"/>
<dbReference type="GeneID" id="10795625"/>
<dbReference type="KEGG" id="hxa:Halxa_0271"/>
<dbReference type="AlphaFoldDB" id="F8DES1"/>
<sequence>MSFGKPSNLSAEEYSEKIETLVALKAKLASLQCVESMDVNHDENGRIRGRVSLRHSESFLEFNDVLGDFPIEVVGIYSEDRAETGADGGLREAVEVRVLILEQ</sequence>
<evidence type="ECO:0000313" key="2">
    <source>
        <dbReference type="Proteomes" id="UP000006794"/>
    </source>
</evidence>
<dbReference type="Proteomes" id="UP000006794">
    <property type="component" value="Plasmid pHALXA03"/>
</dbReference>
<dbReference type="OrthoDB" id="203500at2157"/>
<name>F8DES1_HALXS</name>
<reference evidence="2" key="1">
    <citation type="journal article" date="2012" name="Stand. Genomic Sci.">
        <title>Complete genome sequence of Halopiger xanaduensis type strain (SH-6(T)).</title>
        <authorList>
            <person name="Anderson I."/>
            <person name="Tindall B.J."/>
            <person name="Rohde M."/>
            <person name="Lucas S."/>
            <person name="Han J."/>
            <person name="Lapidus A."/>
            <person name="Cheng J.F."/>
            <person name="Goodwin L."/>
            <person name="Pitluck S."/>
            <person name="Peters L."/>
            <person name="Pati A."/>
            <person name="Mikhailova N."/>
            <person name="Pagani I."/>
            <person name="Teshima H."/>
            <person name="Han C."/>
            <person name="Tapia R."/>
            <person name="Land M."/>
            <person name="Woyke T."/>
            <person name="Klenk H.P."/>
            <person name="Kyrpides N."/>
            <person name="Ivanova N."/>
        </authorList>
    </citation>
    <scope>NUCLEOTIDE SEQUENCE [LARGE SCALE GENOMIC DNA]</scope>
    <source>
        <strain evidence="2">DSM 18323 / JCM 14033 / SH-6</strain>
        <plasmid evidence="2">Plasmid pHALXA03</plasmid>
    </source>
</reference>
<gene>
    <name evidence="1" type="ordered locus">Halxa_0271</name>
</gene>
<accession>F8DES1</accession>
<dbReference type="EMBL" id="CP002842">
    <property type="protein sequence ID" value="AEH39511.1"/>
    <property type="molecule type" value="Genomic_DNA"/>
</dbReference>
<dbReference type="HOGENOM" id="CLU_2257320_0_0_2"/>